<feature type="transmembrane region" description="Helical" evidence="5">
    <location>
        <begin position="293"/>
        <end position="309"/>
    </location>
</feature>
<keyword evidence="4 5" id="KW-0472">Membrane</keyword>
<name>A0ABY6DBX0_9RHOB</name>
<organism evidence="7 8">
    <name type="scientific">Roseovarius pelagicus</name>
    <dbReference type="NCBI Taxonomy" id="2980108"/>
    <lineage>
        <taxon>Bacteria</taxon>
        <taxon>Pseudomonadati</taxon>
        <taxon>Pseudomonadota</taxon>
        <taxon>Alphaproteobacteria</taxon>
        <taxon>Rhodobacterales</taxon>
        <taxon>Roseobacteraceae</taxon>
        <taxon>Roseovarius</taxon>
    </lineage>
</organism>
<keyword evidence="3 5" id="KW-1133">Transmembrane helix</keyword>
<comment type="subcellular location">
    <subcellularLocation>
        <location evidence="1">Membrane</location>
        <topology evidence="1">Multi-pass membrane protein</topology>
    </subcellularLocation>
</comment>
<evidence type="ECO:0000256" key="1">
    <source>
        <dbReference type="ARBA" id="ARBA00004141"/>
    </source>
</evidence>
<dbReference type="EMBL" id="CP106738">
    <property type="protein sequence ID" value="UXX83654.1"/>
    <property type="molecule type" value="Genomic_DNA"/>
</dbReference>
<dbReference type="InterPro" id="IPR044880">
    <property type="entry name" value="NCX_ion-bd_dom_sf"/>
</dbReference>
<dbReference type="InterPro" id="IPR004481">
    <property type="entry name" value="K/Na/Ca-exchanger"/>
</dbReference>
<dbReference type="Proteomes" id="UP001064087">
    <property type="component" value="Chromosome"/>
</dbReference>
<reference evidence="7" key="1">
    <citation type="submission" date="2022-10" db="EMBL/GenBank/DDBJ databases">
        <title>Roseovarius pelagicus sp. nov., isolated from Arctic seawater.</title>
        <authorList>
            <person name="Hong Y.W."/>
            <person name="Hwang C.Y."/>
        </authorList>
    </citation>
    <scope>NUCLEOTIDE SEQUENCE</scope>
    <source>
        <strain evidence="7">HL-MP18</strain>
    </source>
</reference>
<feature type="domain" description="Sodium/calcium exchanger membrane region" evidence="6">
    <location>
        <begin position="4"/>
        <end position="143"/>
    </location>
</feature>
<dbReference type="Gene3D" id="6.10.280.80">
    <property type="entry name" value="NCX, peripheral helical region"/>
    <property type="match status" value="1"/>
</dbReference>
<proteinExistence type="predicted"/>
<dbReference type="RefSeq" id="WP_263048182.1">
    <property type="nucleotide sequence ID" value="NZ_CP106738.1"/>
</dbReference>
<feature type="domain" description="Sodium/calcium exchanger membrane region" evidence="6">
    <location>
        <begin position="168"/>
        <end position="308"/>
    </location>
</feature>
<dbReference type="InterPro" id="IPR004837">
    <property type="entry name" value="NaCa_Exmemb"/>
</dbReference>
<gene>
    <name evidence="7" type="ORF">N7U68_02975</name>
</gene>
<evidence type="ECO:0000256" key="3">
    <source>
        <dbReference type="ARBA" id="ARBA00022989"/>
    </source>
</evidence>
<evidence type="ECO:0000256" key="5">
    <source>
        <dbReference type="SAM" id="Phobius"/>
    </source>
</evidence>
<evidence type="ECO:0000259" key="6">
    <source>
        <dbReference type="Pfam" id="PF01699"/>
    </source>
</evidence>
<feature type="transmembrane region" description="Helical" evidence="5">
    <location>
        <begin position="236"/>
        <end position="257"/>
    </location>
</feature>
<feature type="transmembrane region" description="Helical" evidence="5">
    <location>
        <begin position="128"/>
        <end position="146"/>
    </location>
</feature>
<sequence length="311" mass="31450">MDIFLVSIGLIALLAGGELLVRGAVSMARGIGMSSMVIGITLVGFGTSAPELAASLNAALAGSPGIAVGNVVGSNISNILLILGLAAIISALAVPQGVLARDGAVMLLATVLCVIAVLSGTMGRLAGLGLFLVLVLYLVATFWLEHRSHAPETVDDVSMTRSGIGRAALLFTCGLIFVLLGAHALVSGAIAVAADLGLSEALIGLTIVAVGTSMPELVTSVIAARKGEGEVALGNILGSNVFNILGILGVTALVQPLNIPDQIAAFDIWVMLGATVLLLVLGYSGARISRAEGALLFAAYLAYMGWLIITI</sequence>
<accession>A0ABY6DBX0</accession>
<keyword evidence="8" id="KW-1185">Reference proteome</keyword>
<feature type="transmembrane region" description="Helical" evidence="5">
    <location>
        <begin position="263"/>
        <end position="281"/>
    </location>
</feature>
<dbReference type="NCBIfam" id="TIGR00367">
    <property type="entry name" value="calcium/sodium antiporter"/>
    <property type="match status" value="1"/>
</dbReference>
<dbReference type="PANTHER" id="PTHR10846">
    <property type="entry name" value="SODIUM/POTASSIUM/CALCIUM EXCHANGER"/>
    <property type="match status" value="1"/>
</dbReference>
<feature type="transmembrane region" description="Helical" evidence="5">
    <location>
        <begin position="76"/>
        <end position="94"/>
    </location>
</feature>
<keyword evidence="2 5" id="KW-0812">Transmembrane</keyword>
<feature type="transmembrane region" description="Helical" evidence="5">
    <location>
        <begin position="103"/>
        <end position="122"/>
    </location>
</feature>
<evidence type="ECO:0000256" key="2">
    <source>
        <dbReference type="ARBA" id="ARBA00022692"/>
    </source>
</evidence>
<evidence type="ECO:0000256" key="4">
    <source>
        <dbReference type="ARBA" id="ARBA00023136"/>
    </source>
</evidence>
<dbReference type="PANTHER" id="PTHR10846:SF8">
    <property type="entry name" value="INNER MEMBRANE PROTEIN YRBG"/>
    <property type="match status" value="1"/>
</dbReference>
<protein>
    <submittedName>
        <fullName evidence="7">Calcium/sodium antiporter</fullName>
    </submittedName>
</protein>
<feature type="transmembrane region" description="Helical" evidence="5">
    <location>
        <begin position="167"/>
        <end position="190"/>
    </location>
</feature>
<evidence type="ECO:0000313" key="8">
    <source>
        <dbReference type="Proteomes" id="UP001064087"/>
    </source>
</evidence>
<evidence type="ECO:0000313" key="7">
    <source>
        <dbReference type="EMBL" id="UXX83654.1"/>
    </source>
</evidence>
<feature type="transmembrane region" description="Helical" evidence="5">
    <location>
        <begin position="202"/>
        <end position="224"/>
    </location>
</feature>
<dbReference type="Pfam" id="PF01699">
    <property type="entry name" value="Na_Ca_ex"/>
    <property type="match status" value="2"/>
</dbReference>
<dbReference type="Gene3D" id="1.20.1420.30">
    <property type="entry name" value="NCX, central ion-binding region"/>
    <property type="match status" value="1"/>
</dbReference>